<dbReference type="RefSeq" id="WP_163945353.1">
    <property type="nucleotide sequence ID" value="NZ_JAAFZH010000002.1"/>
</dbReference>
<name>A0A6L9L611_9BACT</name>
<dbReference type="Pfam" id="PF00534">
    <property type="entry name" value="Glycos_transf_1"/>
    <property type="match status" value="1"/>
</dbReference>
<dbReference type="InterPro" id="IPR001296">
    <property type="entry name" value="Glyco_trans_1"/>
</dbReference>
<dbReference type="PANTHER" id="PTHR46401:SF2">
    <property type="entry name" value="GLYCOSYLTRANSFERASE WBBK-RELATED"/>
    <property type="match status" value="1"/>
</dbReference>
<comment type="caution">
    <text evidence="3">The sequence shown here is derived from an EMBL/GenBank/DDBJ whole genome shotgun (WGS) entry which is preliminary data.</text>
</comment>
<dbReference type="CDD" id="cd03809">
    <property type="entry name" value="GT4_MtfB-like"/>
    <property type="match status" value="1"/>
</dbReference>
<evidence type="ECO:0000313" key="4">
    <source>
        <dbReference type="Proteomes" id="UP000474175"/>
    </source>
</evidence>
<dbReference type="GO" id="GO:0016757">
    <property type="term" value="F:glycosyltransferase activity"/>
    <property type="evidence" value="ECO:0007669"/>
    <property type="project" value="InterPro"/>
</dbReference>
<feature type="domain" description="Glycosyl transferase family 1" evidence="2">
    <location>
        <begin position="226"/>
        <end position="395"/>
    </location>
</feature>
<keyword evidence="4" id="KW-1185">Reference proteome</keyword>
<dbReference type="SUPFAM" id="SSF53756">
    <property type="entry name" value="UDP-Glycosyltransferase/glycogen phosphorylase"/>
    <property type="match status" value="1"/>
</dbReference>
<dbReference type="GO" id="GO:0009103">
    <property type="term" value="P:lipopolysaccharide biosynthetic process"/>
    <property type="evidence" value="ECO:0007669"/>
    <property type="project" value="TreeGrafter"/>
</dbReference>
<dbReference type="AlphaFoldDB" id="A0A6L9L611"/>
<reference evidence="3 4" key="1">
    <citation type="submission" date="2020-02" db="EMBL/GenBank/DDBJ databases">
        <title>Draft genome sequence of two Spirosoma agri KCTC 52727 and Spirosoma terrae KCTC 52035.</title>
        <authorList>
            <person name="Rojas J."/>
            <person name="Ambika Manirajan B."/>
            <person name="Suarez C."/>
            <person name="Ratering S."/>
            <person name="Schnell S."/>
        </authorList>
    </citation>
    <scope>NUCLEOTIDE SEQUENCE [LARGE SCALE GENOMIC DNA]</scope>
    <source>
        <strain evidence="3 4">KCTC 52035</strain>
    </source>
</reference>
<accession>A0A6L9L611</accession>
<dbReference type="EMBL" id="JAAFZH010000002">
    <property type="protein sequence ID" value="NDU94792.1"/>
    <property type="molecule type" value="Genomic_DNA"/>
</dbReference>
<dbReference type="PANTHER" id="PTHR46401">
    <property type="entry name" value="GLYCOSYLTRANSFERASE WBBK-RELATED"/>
    <property type="match status" value="1"/>
</dbReference>
<dbReference type="Gene3D" id="3.40.50.2000">
    <property type="entry name" value="Glycogen Phosphorylase B"/>
    <property type="match status" value="1"/>
</dbReference>
<gene>
    <name evidence="3" type="ORF">GK108_07900</name>
</gene>
<evidence type="ECO:0000259" key="2">
    <source>
        <dbReference type="Pfam" id="PF00534"/>
    </source>
</evidence>
<proteinExistence type="predicted"/>
<dbReference type="Proteomes" id="UP000474175">
    <property type="component" value="Unassembled WGS sequence"/>
</dbReference>
<protein>
    <submittedName>
        <fullName evidence="3">Glycosyltransferase family 4 protein</fullName>
    </submittedName>
</protein>
<sequence>MNIILDASPLGIGFYHRQARTGISRVVEQLVAGLQRADDVTLLLAAPTHLTETMRYAEVAFGPQVPAFANPSTEQRWAHVENSLLKPFSPVGKPSKLLRRIAYEARLRLGKETSRFETDHLPANALYHATFFPAPDDIRKSRKMPLLQSIHDLIPIRHPEWFTSGEQTVKQVLATLPANAWVTTVSQATKDDFCDHTGFDPARVVPILLAASPDLFYSGADEAQIRTIRQKLGIGEQPYLLSLATLEPRKNIAHLIRSFGRLVDGGELPADIRLVLVGTKGWKFDEIMAEASKNPALASRLHFTGFVQDEDLAPLYNGALAFVYPSLYEGFGLPPLEAMQCGLPVITSDIPAITEVVGEAAIRVAPTDSDALCEAILKLVASPSLRNELSAKGINRAAMFSWDKFTSEHVALYKRIIELV</sequence>
<keyword evidence="1 3" id="KW-0808">Transferase</keyword>
<organism evidence="3 4">
    <name type="scientific">Spirosoma terrae</name>
    <dbReference type="NCBI Taxonomy" id="1968276"/>
    <lineage>
        <taxon>Bacteria</taxon>
        <taxon>Pseudomonadati</taxon>
        <taxon>Bacteroidota</taxon>
        <taxon>Cytophagia</taxon>
        <taxon>Cytophagales</taxon>
        <taxon>Cytophagaceae</taxon>
        <taxon>Spirosoma</taxon>
    </lineage>
</organism>
<dbReference type="FunFam" id="3.40.50.2000:FF:000119">
    <property type="entry name" value="Glycosyl transferase group 1"/>
    <property type="match status" value="1"/>
</dbReference>
<evidence type="ECO:0000256" key="1">
    <source>
        <dbReference type="ARBA" id="ARBA00022679"/>
    </source>
</evidence>
<evidence type="ECO:0000313" key="3">
    <source>
        <dbReference type="EMBL" id="NDU94792.1"/>
    </source>
</evidence>